<dbReference type="GO" id="GO:0005783">
    <property type="term" value="C:endoplasmic reticulum"/>
    <property type="evidence" value="ECO:0007669"/>
    <property type="project" value="TreeGrafter"/>
</dbReference>
<dbReference type="InterPro" id="IPR023352">
    <property type="entry name" value="MAPEG-like_dom_sf"/>
</dbReference>
<dbReference type="GeneID" id="19208497"/>
<keyword evidence="4" id="KW-0472">Membrane</keyword>
<dbReference type="AlphaFoldDB" id="A0A5M3M952"/>
<accession>A0A5M3M952</accession>
<evidence type="ECO:0000313" key="5">
    <source>
        <dbReference type="EMBL" id="EIW75320.1"/>
    </source>
</evidence>
<dbReference type="GO" id="GO:0005635">
    <property type="term" value="C:nuclear envelope"/>
    <property type="evidence" value="ECO:0007669"/>
    <property type="project" value="TreeGrafter"/>
</dbReference>
<name>A0A5M3M952_CONPW</name>
<keyword evidence="6" id="KW-1185">Reference proteome</keyword>
<evidence type="ECO:0008006" key="7">
    <source>
        <dbReference type="Google" id="ProtNLM"/>
    </source>
</evidence>
<sequence length="131" mass="14823">MPVATLSARTVAVASGILFTEWVLQWQAIVVSRHRKRAGIKYPQLYAEKAEMDKSRDALLFNCVQRAHQNTLENMPFILSTTLLTSMNYPYYAGYSCGFWAFTRVLYTLGYITGEPAKVCPQFDLQGQATD</sequence>
<keyword evidence="2" id="KW-0812">Transmembrane</keyword>
<dbReference type="KEGG" id="cput:CONPUDRAFT_66320"/>
<proteinExistence type="predicted"/>
<gene>
    <name evidence="5" type="ORF">CONPUDRAFT_66320</name>
</gene>
<dbReference type="GO" id="GO:0004602">
    <property type="term" value="F:glutathione peroxidase activity"/>
    <property type="evidence" value="ECO:0007669"/>
    <property type="project" value="TreeGrafter"/>
</dbReference>
<dbReference type="PANTHER" id="PTHR10250">
    <property type="entry name" value="MICROSOMAL GLUTATHIONE S-TRANSFERASE"/>
    <property type="match status" value="1"/>
</dbReference>
<dbReference type="Gene3D" id="1.20.120.550">
    <property type="entry name" value="Membrane associated eicosanoid/glutathione metabolism-like domain"/>
    <property type="match status" value="1"/>
</dbReference>
<evidence type="ECO:0000256" key="2">
    <source>
        <dbReference type="ARBA" id="ARBA00022692"/>
    </source>
</evidence>
<dbReference type="EMBL" id="JH711589">
    <property type="protein sequence ID" value="EIW75320.1"/>
    <property type="molecule type" value="Genomic_DNA"/>
</dbReference>
<evidence type="ECO:0000313" key="6">
    <source>
        <dbReference type="Proteomes" id="UP000053558"/>
    </source>
</evidence>
<dbReference type="Pfam" id="PF01124">
    <property type="entry name" value="MAPEG"/>
    <property type="match status" value="1"/>
</dbReference>
<comment type="subcellular location">
    <subcellularLocation>
        <location evidence="1">Membrane</location>
        <topology evidence="1">Multi-pass membrane protein</topology>
    </subcellularLocation>
</comment>
<dbReference type="OMA" id="IAYAHGY"/>
<comment type="caution">
    <text evidence="5">The sequence shown here is derived from an EMBL/GenBank/DDBJ whole genome shotgun (WGS) entry which is preliminary data.</text>
</comment>
<reference evidence="6" key="1">
    <citation type="journal article" date="2012" name="Science">
        <title>The Paleozoic origin of enzymatic lignin decomposition reconstructed from 31 fungal genomes.</title>
        <authorList>
            <person name="Floudas D."/>
            <person name="Binder M."/>
            <person name="Riley R."/>
            <person name="Barry K."/>
            <person name="Blanchette R.A."/>
            <person name="Henrissat B."/>
            <person name="Martinez A.T."/>
            <person name="Otillar R."/>
            <person name="Spatafora J.W."/>
            <person name="Yadav J.S."/>
            <person name="Aerts A."/>
            <person name="Benoit I."/>
            <person name="Boyd A."/>
            <person name="Carlson A."/>
            <person name="Copeland A."/>
            <person name="Coutinho P.M."/>
            <person name="de Vries R.P."/>
            <person name="Ferreira P."/>
            <person name="Findley K."/>
            <person name="Foster B."/>
            <person name="Gaskell J."/>
            <person name="Glotzer D."/>
            <person name="Gorecki P."/>
            <person name="Heitman J."/>
            <person name="Hesse C."/>
            <person name="Hori C."/>
            <person name="Igarashi K."/>
            <person name="Jurgens J.A."/>
            <person name="Kallen N."/>
            <person name="Kersten P."/>
            <person name="Kohler A."/>
            <person name="Kuees U."/>
            <person name="Kumar T.K.A."/>
            <person name="Kuo A."/>
            <person name="LaButti K."/>
            <person name="Larrondo L.F."/>
            <person name="Lindquist E."/>
            <person name="Ling A."/>
            <person name="Lombard V."/>
            <person name="Lucas S."/>
            <person name="Lundell T."/>
            <person name="Martin R."/>
            <person name="McLaughlin D.J."/>
            <person name="Morgenstern I."/>
            <person name="Morin E."/>
            <person name="Murat C."/>
            <person name="Nagy L.G."/>
            <person name="Nolan M."/>
            <person name="Ohm R.A."/>
            <person name="Patyshakuliyeva A."/>
            <person name="Rokas A."/>
            <person name="Ruiz-Duenas F.J."/>
            <person name="Sabat G."/>
            <person name="Salamov A."/>
            <person name="Samejima M."/>
            <person name="Schmutz J."/>
            <person name="Slot J.C."/>
            <person name="St John F."/>
            <person name="Stenlid J."/>
            <person name="Sun H."/>
            <person name="Sun S."/>
            <person name="Syed K."/>
            <person name="Tsang A."/>
            <person name="Wiebenga A."/>
            <person name="Young D."/>
            <person name="Pisabarro A."/>
            <person name="Eastwood D.C."/>
            <person name="Martin F."/>
            <person name="Cullen D."/>
            <person name="Grigoriev I.V."/>
            <person name="Hibbett D.S."/>
        </authorList>
    </citation>
    <scope>NUCLEOTIDE SEQUENCE [LARGE SCALE GENOMIC DNA]</scope>
    <source>
        <strain evidence="6">RWD-64-598 SS2</strain>
    </source>
</reference>
<dbReference type="PANTHER" id="PTHR10250:SF26">
    <property type="entry name" value="GLUTATHIONE S-TRANSFERASE 3, MITOCHONDRIAL"/>
    <property type="match status" value="1"/>
</dbReference>
<protein>
    <recommendedName>
        <fullName evidence="7">MAPEG-domain-containing protein</fullName>
    </recommendedName>
</protein>
<dbReference type="GO" id="GO:0004364">
    <property type="term" value="F:glutathione transferase activity"/>
    <property type="evidence" value="ECO:0007669"/>
    <property type="project" value="TreeGrafter"/>
</dbReference>
<dbReference type="GO" id="GO:0016020">
    <property type="term" value="C:membrane"/>
    <property type="evidence" value="ECO:0007669"/>
    <property type="project" value="UniProtKB-SubCell"/>
</dbReference>
<dbReference type="RefSeq" id="XP_007774484.1">
    <property type="nucleotide sequence ID" value="XM_007776294.1"/>
</dbReference>
<dbReference type="SUPFAM" id="SSF161084">
    <property type="entry name" value="MAPEG domain-like"/>
    <property type="match status" value="1"/>
</dbReference>
<keyword evidence="3" id="KW-1133">Transmembrane helix</keyword>
<evidence type="ECO:0000256" key="4">
    <source>
        <dbReference type="ARBA" id="ARBA00023136"/>
    </source>
</evidence>
<organism evidence="5 6">
    <name type="scientific">Coniophora puteana (strain RWD-64-598)</name>
    <name type="common">Brown rot fungus</name>
    <dbReference type="NCBI Taxonomy" id="741705"/>
    <lineage>
        <taxon>Eukaryota</taxon>
        <taxon>Fungi</taxon>
        <taxon>Dikarya</taxon>
        <taxon>Basidiomycota</taxon>
        <taxon>Agaricomycotina</taxon>
        <taxon>Agaricomycetes</taxon>
        <taxon>Agaricomycetidae</taxon>
        <taxon>Boletales</taxon>
        <taxon>Coniophorineae</taxon>
        <taxon>Coniophoraceae</taxon>
        <taxon>Coniophora</taxon>
    </lineage>
</organism>
<dbReference type="OrthoDB" id="410651at2759"/>
<dbReference type="InterPro" id="IPR001129">
    <property type="entry name" value="Membr-assoc_MAPEG"/>
</dbReference>
<dbReference type="InterPro" id="IPR050997">
    <property type="entry name" value="MAPEG"/>
</dbReference>
<evidence type="ECO:0000256" key="3">
    <source>
        <dbReference type="ARBA" id="ARBA00022989"/>
    </source>
</evidence>
<evidence type="ECO:0000256" key="1">
    <source>
        <dbReference type="ARBA" id="ARBA00004141"/>
    </source>
</evidence>
<dbReference type="Proteomes" id="UP000053558">
    <property type="component" value="Unassembled WGS sequence"/>
</dbReference>